<proteinExistence type="predicted"/>
<reference evidence="1 2" key="1">
    <citation type="submission" date="2024-02" db="EMBL/GenBank/DDBJ databases">
        <authorList>
            <person name="Chen Y."/>
            <person name="Shah S."/>
            <person name="Dougan E. K."/>
            <person name="Thang M."/>
            <person name="Chan C."/>
        </authorList>
    </citation>
    <scope>NUCLEOTIDE SEQUENCE [LARGE SCALE GENOMIC DNA]</scope>
</reference>
<dbReference type="Proteomes" id="UP001642484">
    <property type="component" value="Unassembled WGS sequence"/>
</dbReference>
<gene>
    <name evidence="1" type="ORF">CCMP2556_LOCUS21691</name>
</gene>
<evidence type="ECO:0000313" key="1">
    <source>
        <dbReference type="EMBL" id="CAK9040211.1"/>
    </source>
</evidence>
<dbReference type="EMBL" id="CAXAMN010013236">
    <property type="protein sequence ID" value="CAK9040211.1"/>
    <property type="molecule type" value="Genomic_DNA"/>
</dbReference>
<comment type="caution">
    <text evidence="1">The sequence shown here is derived from an EMBL/GenBank/DDBJ whole genome shotgun (WGS) entry which is preliminary data.</text>
</comment>
<keyword evidence="2" id="KW-1185">Reference proteome</keyword>
<protein>
    <recommendedName>
        <fullName evidence="3">Peptidase S74 domain-containing protein</fullName>
    </recommendedName>
</protein>
<organism evidence="1 2">
    <name type="scientific">Durusdinium trenchii</name>
    <dbReference type="NCBI Taxonomy" id="1381693"/>
    <lineage>
        <taxon>Eukaryota</taxon>
        <taxon>Sar</taxon>
        <taxon>Alveolata</taxon>
        <taxon>Dinophyceae</taxon>
        <taxon>Suessiales</taxon>
        <taxon>Symbiodiniaceae</taxon>
        <taxon>Durusdinium</taxon>
    </lineage>
</organism>
<evidence type="ECO:0008006" key="3">
    <source>
        <dbReference type="Google" id="ProtNLM"/>
    </source>
</evidence>
<evidence type="ECO:0000313" key="2">
    <source>
        <dbReference type="Proteomes" id="UP001642484"/>
    </source>
</evidence>
<name>A0ABP0LLZ8_9DINO</name>
<sequence length="201" mass="22125">MDSVCIPPTAQLLMNPWTIKWDNTASELQFSTGSTKVLAVSSSGGSLHGTWHSESIISASDHRLKREVEPLHRSLKGELGELPARPDGIASSLLRTLALPGSGLQLQASEHAFQALPGVVREVAGKDGRHFGISYQDLLAFLACLQEREQHLRTLEAQEAFELKQQDEQEGLIQALLKQIEQLSTRFAVLRHGSKTRSLQL</sequence>
<accession>A0ABP0LLZ8</accession>